<evidence type="ECO:0000256" key="1">
    <source>
        <dbReference type="ARBA" id="ARBA00004141"/>
    </source>
</evidence>
<keyword evidence="4 5" id="KW-0472">Membrane</keyword>
<dbReference type="InterPro" id="IPR003689">
    <property type="entry name" value="ZIP"/>
</dbReference>
<keyword evidence="2 5" id="KW-0812">Transmembrane</keyword>
<feature type="transmembrane region" description="Helical" evidence="5">
    <location>
        <begin position="505"/>
        <end position="523"/>
    </location>
</feature>
<feature type="transmembrane region" description="Helical" evidence="5">
    <location>
        <begin position="277"/>
        <end position="303"/>
    </location>
</feature>
<keyword evidence="7" id="KW-1185">Reference proteome</keyword>
<feature type="transmembrane region" description="Helical" evidence="5">
    <location>
        <begin position="249"/>
        <end position="270"/>
    </location>
</feature>
<feature type="transmembrane region" description="Helical" evidence="5">
    <location>
        <begin position="323"/>
        <end position="342"/>
    </location>
</feature>
<comment type="subcellular location">
    <subcellularLocation>
        <location evidence="1">Membrane</location>
        <topology evidence="1">Multi-pass membrane protein</topology>
    </subcellularLocation>
</comment>
<dbReference type="PANTHER" id="PTHR16950">
    <property type="entry name" value="ZINC TRANSPORTER SLC39A7 HISTIDINE-RICH MEMBRANE PROTEIN KE4"/>
    <property type="match status" value="1"/>
</dbReference>
<dbReference type="Pfam" id="PF02535">
    <property type="entry name" value="Zip"/>
    <property type="match status" value="1"/>
</dbReference>
<accession>A0A0W4ZD13</accession>
<proteinExistence type="predicted"/>
<organism evidence="6 7">
    <name type="scientific">Pneumocystis jirovecii (strain RU7)</name>
    <name type="common">Human pneumocystis pneumonia agent</name>
    <dbReference type="NCBI Taxonomy" id="1408657"/>
    <lineage>
        <taxon>Eukaryota</taxon>
        <taxon>Fungi</taxon>
        <taxon>Dikarya</taxon>
        <taxon>Ascomycota</taxon>
        <taxon>Taphrinomycotina</taxon>
        <taxon>Pneumocystomycetes</taxon>
        <taxon>Pneumocystaceae</taxon>
        <taxon>Pneumocystis</taxon>
    </lineage>
</organism>
<dbReference type="VEuPathDB" id="FungiDB:T551_03567"/>
<evidence type="ECO:0000313" key="6">
    <source>
        <dbReference type="EMBL" id="KTW26268.1"/>
    </source>
</evidence>
<dbReference type="PANTHER" id="PTHR16950:SF16">
    <property type="entry name" value="ZINC TRANSPORTER ZIP13"/>
    <property type="match status" value="1"/>
</dbReference>
<name>A0A0W4ZD13_PNEJ7</name>
<keyword evidence="3 5" id="KW-1133">Transmembrane helix</keyword>
<dbReference type="EMBL" id="LFWA01000018">
    <property type="protein sequence ID" value="KTW26268.1"/>
    <property type="molecule type" value="Genomic_DNA"/>
</dbReference>
<dbReference type="RefSeq" id="XP_018227971.1">
    <property type="nucleotide sequence ID" value="XM_018375830.1"/>
</dbReference>
<feature type="transmembrane region" description="Helical" evidence="5">
    <location>
        <begin position="7"/>
        <end position="24"/>
    </location>
</feature>
<dbReference type="GO" id="GO:0016020">
    <property type="term" value="C:membrane"/>
    <property type="evidence" value="ECO:0007669"/>
    <property type="project" value="UniProtKB-SubCell"/>
</dbReference>
<dbReference type="AlphaFoldDB" id="A0A0W4ZD13"/>
<evidence type="ECO:0000256" key="3">
    <source>
        <dbReference type="ARBA" id="ARBA00022989"/>
    </source>
</evidence>
<dbReference type="GeneID" id="28942085"/>
<evidence type="ECO:0000313" key="7">
    <source>
        <dbReference type="Proteomes" id="UP000053447"/>
    </source>
</evidence>
<dbReference type="Proteomes" id="UP000053447">
    <property type="component" value="Unassembled WGS sequence"/>
</dbReference>
<protein>
    <submittedName>
        <fullName evidence="6">Uncharacterized protein</fullName>
    </submittedName>
</protein>
<dbReference type="GO" id="GO:0006882">
    <property type="term" value="P:intracellular zinc ion homeostasis"/>
    <property type="evidence" value="ECO:0007669"/>
    <property type="project" value="TreeGrafter"/>
</dbReference>
<evidence type="ECO:0000256" key="2">
    <source>
        <dbReference type="ARBA" id="ARBA00022692"/>
    </source>
</evidence>
<dbReference type="STRING" id="1408657.A0A0W4ZD13"/>
<reference evidence="7" key="1">
    <citation type="journal article" date="2016" name="Nat. Commun.">
        <title>Genome analysis of three Pneumocystis species reveals adaptation mechanisms to life exclusively in mammalian hosts.</title>
        <authorList>
            <person name="Ma L."/>
            <person name="Chen Z."/>
            <person name="Huang D.W."/>
            <person name="Kutty G."/>
            <person name="Ishihara M."/>
            <person name="Wang H."/>
            <person name="Abouelleil A."/>
            <person name="Bishop L."/>
            <person name="Davey E."/>
            <person name="Deng R."/>
            <person name="Deng X."/>
            <person name="Fan L."/>
            <person name="Fantoni G."/>
            <person name="Fitzgerald M."/>
            <person name="Gogineni E."/>
            <person name="Goldberg J.M."/>
            <person name="Handley G."/>
            <person name="Hu X."/>
            <person name="Huber C."/>
            <person name="Jiao X."/>
            <person name="Jones K."/>
            <person name="Levin J.Z."/>
            <person name="Liu Y."/>
            <person name="Macdonald P."/>
            <person name="Melnikov A."/>
            <person name="Raley C."/>
            <person name="Sassi M."/>
            <person name="Sherman B.T."/>
            <person name="Song X."/>
            <person name="Sykes S."/>
            <person name="Tran B."/>
            <person name="Walsh L."/>
            <person name="Xia Y."/>
            <person name="Yang J."/>
            <person name="Young S."/>
            <person name="Zeng Q."/>
            <person name="Zheng X."/>
            <person name="Stephens R."/>
            <person name="Nusbaum C."/>
            <person name="Birren B.W."/>
            <person name="Azadi P."/>
            <person name="Lempicki R.A."/>
            <person name="Cuomo C.A."/>
            <person name="Kovacs J.A."/>
        </authorList>
    </citation>
    <scope>NUCLEOTIDE SEQUENCE [LARGE SCALE GENOMIC DNA]</scope>
    <source>
        <strain evidence="7">RU7</strain>
    </source>
</reference>
<sequence length="526" mass="60613">MKISVFFWIKLYIYIVFALTFSSANEEDSFSSAKEEDLFLNDNFIKKKYDIHRGIPKNPYYFRKYLHIKSSDAFEKKREKLKEKIILEDMKLASLENDYCPFLNNCSKQENTGFFSEYYCFDFVSRNVTDIFKNCYSLAVFLKIKDFVETTENNSSKNNGTGKTKPSTNKLPIDGYNDFFKDLFPISKACSWTNEHDKLTYLQTVAYEFKSRLNECLAIRVSQSNTTYFDAYKEKKDKLFKFLFPSSPAINSLLATFYISGPPNFILAFIPYNINTFFLNILVAFAVGTLFGDVFLHLLPQIFLGKENHNDMDLVLFNEQKNVFLSFIILFGFICFMLIDIIMRLSSKHFHNCHKDNHKKDDKAVAVSTSVSLRSSDSNDVKKRIIASEKKNEKKSPTALTADTSKITFFGYLNLIADFFHNFTDGLALFMSFHISPITGATTTTAIFFHEIPHEIGDFAILIQSGFKKYQALRCQFITAIGAFLGTLTGIFVQKFSKNIFNNEFYLFNVPITVNDLILPFITGKI</sequence>
<dbReference type="OrthoDB" id="200954at2759"/>
<dbReference type="GO" id="GO:0005385">
    <property type="term" value="F:zinc ion transmembrane transporter activity"/>
    <property type="evidence" value="ECO:0007669"/>
    <property type="project" value="TreeGrafter"/>
</dbReference>
<evidence type="ECO:0000256" key="5">
    <source>
        <dbReference type="SAM" id="Phobius"/>
    </source>
</evidence>
<evidence type="ECO:0000256" key="4">
    <source>
        <dbReference type="ARBA" id="ARBA00023136"/>
    </source>
</evidence>
<feature type="transmembrane region" description="Helical" evidence="5">
    <location>
        <begin position="472"/>
        <end position="493"/>
    </location>
</feature>
<gene>
    <name evidence="6" type="ORF">T551_03567</name>
</gene>
<comment type="caution">
    <text evidence="6">The sequence shown here is derived from an EMBL/GenBank/DDBJ whole genome shotgun (WGS) entry which is preliminary data.</text>
</comment>